<dbReference type="InterPro" id="IPR035979">
    <property type="entry name" value="RBD_domain_sf"/>
</dbReference>
<protein>
    <recommendedName>
        <fullName evidence="1">Mei2-like C-terminal RNA recognition motif domain-containing protein</fullName>
    </recommendedName>
</protein>
<dbReference type="InterPro" id="IPR007201">
    <property type="entry name" value="Mei2-like_Rrm_C"/>
</dbReference>
<evidence type="ECO:0000313" key="3">
    <source>
        <dbReference type="Proteomes" id="UP000800200"/>
    </source>
</evidence>
<reference evidence="2" key="1">
    <citation type="journal article" date="2020" name="Stud. Mycol.">
        <title>101 Dothideomycetes genomes: a test case for predicting lifestyles and emergence of pathogens.</title>
        <authorList>
            <person name="Haridas S."/>
            <person name="Albert R."/>
            <person name="Binder M."/>
            <person name="Bloem J."/>
            <person name="Labutti K."/>
            <person name="Salamov A."/>
            <person name="Andreopoulos B."/>
            <person name="Baker S."/>
            <person name="Barry K."/>
            <person name="Bills G."/>
            <person name="Bluhm B."/>
            <person name="Cannon C."/>
            <person name="Castanera R."/>
            <person name="Culley D."/>
            <person name="Daum C."/>
            <person name="Ezra D."/>
            <person name="Gonzalez J."/>
            <person name="Henrissat B."/>
            <person name="Kuo A."/>
            <person name="Liang C."/>
            <person name="Lipzen A."/>
            <person name="Lutzoni F."/>
            <person name="Magnuson J."/>
            <person name="Mondo S."/>
            <person name="Nolan M."/>
            <person name="Ohm R."/>
            <person name="Pangilinan J."/>
            <person name="Park H.-J."/>
            <person name="Ramirez L."/>
            <person name="Alfaro M."/>
            <person name="Sun H."/>
            <person name="Tritt A."/>
            <person name="Yoshinaga Y."/>
            <person name="Zwiers L.-H."/>
            <person name="Turgeon B."/>
            <person name="Goodwin S."/>
            <person name="Spatafora J."/>
            <person name="Crous P."/>
            <person name="Grigoriev I."/>
        </authorList>
    </citation>
    <scope>NUCLEOTIDE SEQUENCE</scope>
    <source>
        <strain evidence="2">CBS 207.26</strain>
    </source>
</reference>
<dbReference type="SUPFAM" id="SSF54928">
    <property type="entry name" value="RNA-binding domain, RBD"/>
    <property type="match status" value="1"/>
</dbReference>
<dbReference type="Pfam" id="PF04059">
    <property type="entry name" value="RRM_2"/>
    <property type="match status" value="1"/>
</dbReference>
<dbReference type="EMBL" id="ML994653">
    <property type="protein sequence ID" value="KAF2181311.1"/>
    <property type="molecule type" value="Genomic_DNA"/>
</dbReference>
<name>A0A6A6DPA0_9PEZI</name>
<sequence length="161" mass="18455">HNRVSKERISFGQDGRTTVMLRNIPNEMDWMALNRLLDIHCSGVYDFLYLPIHFATSLNVGYAFINFMNATSILGMIDHIEHRPWKGYHSAKVAEISYATIQGKEALIRNFRNSSVMMLPPFCRPRLFLSFADAEIYGDVSLIGQETQFPQPNNTAKLQRS</sequence>
<dbReference type="GO" id="GO:0003676">
    <property type="term" value="F:nucleic acid binding"/>
    <property type="evidence" value="ECO:0007669"/>
    <property type="project" value="InterPro"/>
</dbReference>
<accession>A0A6A6DPA0</accession>
<feature type="non-terminal residue" evidence="2">
    <location>
        <position position="161"/>
    </location>
</feature>
<dbReference type="AlphaFoldDB" id="A0A6A6DPA0"/>
<evidence type="ECO:0000313" key="2">
    <source>
        <dbReference type="EMBL" id="KAF2181311.1"/>
    </source>
</evidence>
<evidence type="ECO:0000259" key="1">
    <source>
        <dbReference type="Pfam" id="PF04059"/>
    </source>
</evidence>
<dbReference type="OrthoDB" id="417481at2759"/>
<dbReference type="Proteomes" id="UP000800200">
    <property type="component" value="Unassembled WGS sequence"/>
</dbReference>
<gene>
    <name evidence="2" type="ORF">K469DRAFT_531914</name>
</gene>
<keyword evidence="3" id="KW-1185">Reference proteome</keyword>
<proteinExistence type="predicted"/>
<feature type="domain" description="Mei2-like C-terminal RNA recognition motif" evidence="1">
    <location>
        <begin position="16"/>
        <end position="112"/>
    </location>
</feature>
<organism evidence="2 3">
    <name type="scientific">Zopfia rhizophila CBS 207.26</name>
    <dbReference type="NCBI Taxonomy" id="1314779"/>
    <lineage>
        <taxon>Eukaryota</taxon>
        <taxon>Fungi</taxon>
        <taxon>Dikarya</taxon>
        <taxon>Ascomycota</taxon>
        <taxon>Pezizomycotina</taxon>
        <taxon>Dothideomycetes</taxon>
        <taxon>Dothideomycetes incertae sedis</taxon>
        <taxon>Zopfiaceae</taxon>
        <taxon>Zopfia</taxon>
    </lineage>
</organism>
<feature type="non-terminal residue" evidence="2">
    <location>
        <position position="1"/>
    </location>
</feature>